<feature type="region of interest" description="Disordered" evidence="1">
    <location>
        <begin position="1"/>
        <end position="46"/>
    </location>
</feature>
<gene>
    <name evidence="2" type="ORF">AA0115_g2456</name>
</gene>
<evidence type="ECO:0000313" key="2">
    <source>
        <dbReference type="EMBL" id="RYN35533.1"/>
    </source>
</evidence>
<proteinExistence type="predicted"/>
<dbReference type="AlphaFoldDB" id="A0AB37WXN0"/>
<name>A0AB37WXN0_9PLEO</name>
<comment type="caution">
    <text evidence="2">The sequence shown here is derived from an EMBL/GenBank/DDBJ whole genome shotgun (WGS) entry which is preliminary data.</text>
</comment>
<accession>A0AB37WXN0</accession>
<feature type="compositionally biased region" description="Polar residues" evidence="1">
    <location>
        <begin position="1"/>
        <end position="13"/>
    </location>
</feature>
<sequence>MATSTSNRRTSQRPARAQSIQSIQSDSSFTTPRPTPPPPPQRLDRGVRVNSIVSEIASPSVADTTNEIDEKKSGVRLLPAHYLLPPTHPSPYEGSLERSLDAIQDWGRLHMSANGVTQGKSTSLTYYELYASIRAGPPEHRRDMIEELLFLLTRTLLPEQIVENRGLMARLYNAKKQLAMRLALRYDMLREWKMEAGTYHRDQAVTVASEPPPERTNLPAPAPAAVSEDVRRKFPFRCPLLPNIIPTLMAAPPGGFTTHGVRERMKHHVTELDAYLLLEDEEVAGWTGLKLQTTVIQVLLHWQWLRQNNAVLDEMEVHGWEDLEGKADESEWIAEDVKRNIVGGGKRERAVVREEE</sequence>
<reference evidence="2" key="2">
    <citation type="journal article" date="2019" name="bioRxiv">
        <title>Genomics, evolutionary history and diagnostics of the Alternaria alternata species group including apple and Asian pear pathotypes.</title>
        <authorList>
            <person name="Armitage A.D."/>
            <person name="Cockerton H.M."/>
            <person name="Sreenivasaprasad S."/>
            <person name="Woodhall J.W."/>
            <person name="Lane C.R."/>
            <person name="Harrison R.J."/>
            <person name="Clarkson J.P."/>
        </authorList>
    </citation>
    <scope>NUCLEOTIDE SEQUENCE</scope>
    <source>
        <strain evidence="2">FERA 1164</strain>
    </source>
</reference>
<organism evidence="2 3">
    <name type="scientific">Alternaria tenuissima</name>
    <dbReference type="NCBI Taxonomy" id="119927"/>
    <lineage>
        <taxon>Eukaryota</taxon>
        <taxon>Fungi</taxon>
        <taxon>Dikarya</taxon>
        <taxon>Ascomycota</taxon>
        <taxon>Pezizomycotina</taxon>
        <taxon>Dothideomycetes</taxon>
        <taxon>Pleosporomycetidae</taxon>
        <taxon>Pleosporales</taxon>
        <taxon>Pleosporineae</taxon>
        <taxon>Pleosporaceae</taxon>
        <taxon>Alternaria</taxon>
        <taxon>Alternaria sect. Alternaria</taxon>
        <taxon>Alternaria alternata complex</taxon>
    </lineage>
</organism>
<dbReference type="Proteomes" id="UP000292340">
    <property type="component" value="Unassembled WGS sequence"/>
</dbReference>
<evidence type="ECO:0000256" key="1">
    <source>
        <dbReference type="SAM" id="MobiDB-lite"/>
    </source>
</evidence>
<protein>
    <submittedName>
        <fullName evidence="2">Uncharacterized protein</fullName>
    </submittedName>
</protein>
<evidence type="ECO:0000313" key="3">
    <source>
        <dbReference type="Proteomes" id="UP000292340"/>
    </source>
</evidence>
<dbReference type="EMBL" id="PDXB01000004">
    <property type="protein sequence ID" value="RYN35533.1"/>
    <property type="molecule type" value="Genomic_DNA"/>
</dbReference>
<reference evidence="2" key="1">
    <citation type="submission" date="2017-10" db="EMBL/GenBank/DDBJ databases">
        <authorList>
            <person name="Armitage A.D."/>
            <person name="Barbara D.J."/>
            <person name="Woodhall J.W."/>
            <person name="Sreenivasaprasad S."/>
            <person name="Lane C.R."/>
            <person name="Clarkson J.P."/>
            <person name="Harrison R.J."/>
        </authorList>
    </citation>
    <scope>NUCLEOTIDE SEQUENCE</scope>
    <source>
        <strain evidence="2">FERA 1164</strain>
    </source>
</reference>
<feature type="compositionally biased region" description="Low complexity" evidence="1">
    <location>
        <begin position="18"/>
        <end position="32"/>
    </location>
</feature>